<dbReference type="InterPro" id="IPR045865">
    <property type="entry name" value="ACT-like_dom_sf"/>
</dbReference>
<feature type="domain" description="CASTOR ACT" evidence="2">
    <location>
        <begin position="162"/>
        <end position="218"/>
    </location>
</feature>
<proteinExistence type="predicted"/>
<keyword evidence="5" id="KW-1185">Reference proteome</keyword>
<feature type="domain" description="DUF2241" evidence="1">
    <location>
        <begin position="94"/>
        <end position="161"/>
    </location>
</feature>
<dbReference type="InterPro" id="IPR058058">
    <property type="entry name" value="CBU_0592-like"/>
</dbReference>
<dbReference type="PANTHER" id="PTHR39199:SF1">
    <property type="entry name" value="BLR5128 PROTEIN"/>
    <property type="match status" value="1"/>
</dbReference>
<reference evidence="4 5" key="1">
    <citation type="journal article" date="2019" name="Int. J. Syst. Evol. Microbiol.">
        <title>The Global Catalogue of Microorganisms (GCM) 10K type strain sequencing project: providing services to taxonomists for standard genome sequencing and annotation.</title>
        <authorList>
            <consortium name="The Broad Institute Genomics Platform"/>
            <consortium name="The Broad Institute Genome Sequencing Center for Infectious Disease"/>
            <person name="Wu L."/>
            <person name="Ma J."/>
        </authorList>
    </citation>
    <scope>NUCLEOTIDE SEQUENCE [LARGE SCALE GENOMIC DNA]</scope>
    <source>
        <strain evidence="4 5">JCM 7356</strain>
    </source>
</reference>
<feature type="domain" description="CBU-0592-like" evidence="3">
    <location>
        <begin position="5"/>
        <end position="75"/>
    </location>
</feature>
<dbReference type="Gene3D" id="3.30.2130.10">
    <property type="entry name" value="VC0802-like"/>
    <property type="match status" value="1"/>
</dbReference>
<protein>
    <recommendedName>
        <fullName evidence="6">DUF2241 domain-containing protein</fullName>
    </recommendedName>
</protein>
<accession>A0ABN3F1U9</accession>
<dbReference type="Pfam" id="PF13840">
    <property type="entry name" value="ACT_7"/>
    <property type="match status" value="1"/>
</dbReference>
<dbReference type="SUPFAM" id="SSF55021">
    <property type="entry name" value="ACT-like"/>
    <property type="match status" value="2"/>
</dbReference>
<dbReference type="Pfam" id="PF10000">
    <property type="entry name" value="ACT_3"/>
    <property type="match status" value="1"/>
</dbReference>
<dbReference type="Proteomes" id="UP001500305">
    <property type="component" value="Unassembled WGS sequence"/>
</dbReference>
<dbReference type="InterPro" id="IPR027795">
    <property type="entry name" value="CASTOR_ACT_dom"/>
</dbReference>
<evidence type="ECO:0000259" key="2">
    <source>
        <dbReference type="Pfam" id="PF13840"/>
    </source>
</evidence>
<evidence type="ECO:0000313" key="4">
    <source>
        <dbReference type="EMBL" id="GAA2281660.1"/>
    </source>
</evidence>
<gene>
    <name evidence="4" type="ORF">GCM10010430_79560</name>
</gene>
<evidence type="ECO:0000313" key="5">
    <source>
        <dbReference type="Proteomes" id="UP001500305"/>
    </source>
</evidence>
<comment type="caution">
    <text evidence="4">The sequence shown here is derived from an EMBL/GenBank/DDBJ whole genome shotgun (WGS) entry which is preliminary data.</text>
</comment>
<evidence type="ECO:0008006" key="6">
    <source>
        <dbReference type="Google" id="ProtNLM"/>
    </source>
</evidence>
<dbReference type="EMBL" id="BAAATR010000089">
    <property type="protein sequence ID" value="GAA2281660.1"/>
    <property type="molecule type" value="Genomic_DNA"/>
</dbReference>
<dbReference type="Pfam" id="PF26604">
    <property type="entry name" value="CBU_0592"/>
    <property type="match status" value="1"/>
</dbReference>
<evidence type="ECO:0000259" key="3">
    <source>
        <dbReference type="Pfam" id="PF26604"/>
    </source>
</evidence>
<dbReference type="PANTHER" id="PTHR39199">
    <property type="entry name" value="BLR5128 PROTEIN"/>
    <property type="match status" value="1"/>
</dbReference>
<dbReference type="InterPro" id="IPR018717">
    <property type="entry name" value="DUF2241"/>
</dbReference>
<sequence length="222" mass="23553">MHRIDLVEITGSLLILVAFVAGQARLLRGDSRTALSLNLVGSATLAVIALRQGSWGFLLLEGTWALVSAVSLTAVRPRSADRSEHHTPEETPVAGEKDLRKLLAGMSPQLNAGEYVFTVAPDGRIPAGVRPVVTVAEEEGLTLVLPKQDADRAGLAYDYVAGWITLRVHSALEAVGLTAVFAEALAQVGLSCNVVAGFHHDHLFVPYADAPQALAALKQLTH</sequence>
<organism evidence="4 5">
    <name type="scientific">Kitasatospora cystarginea</name>
    <dbReference type="NCBI Taxonomy" id="58350"/>
    <lineage>
        <taxon>Bacteria</taxon>
        <taxon>Bacillati</taxon>
        <taxon>Actinomycetota</taxon>
        <taxon>Actinomycetes</taxon>
        <taxon>Kitasatosporales</taxon>
        <taxon>Streptomycetaceae</taxon>
        <taxon>Kitasatospora</taxon>
    </lineage>
</organism>
<dbReference type="NCBIfam" id="NF047864">
    <property type="entry name" value="CBU_0592_membra"/>
    <property type="match status" value="1"/>
</dbReference>
<name>A0ABN3F1U9_9ACTN</name>
<evidence type="ECO:0000259" key="1">
    <source>
        <dbReference type="Pfam" id="PF10000"/>
    </source>
</evidence>